<protein>
    <submittedName>
        <fullName evidence="2">Uncharacterized protein</fullName>
    </submittedName>
</protein>
<name>A0A834IBI9_RHYFE</name>
<evidence type="ECO:0000313" key="2">
    <source>
        <dbReference type="EMBL" id="KAF7275613.1"/>
    </source>
</evidence>
<keyword evidence="3" id="KW-1185">Reference proteome</keyword>
<proteinExistence type="predicted"/>
<dbReference type="EMBL" id="JAACXV010009608">
    <property type="protein sequence ID" value="KAF7275613.1"/>
    <property type="molecule type" value="Genomic_DNA"/>
</dbReference>
<feature type="region of interest" description="Disordered" evidence="1">
    <location>
        <begin position="20"/>
        <end position="40"/>
    </location>
</feature>
<sequence length="72" mass="7377">SPGPDVYLCGVMKRNAVRQGVRSVDRKGARRTSSPSRMFNELGARPRSAAVVSSILEGGGGGGGSGNDGMNK</sequence>
<organism evidence="2 3">
    <name type="scientific">Rhynchophorus ferrugineus</name>
    <name type="common">Red palm weevil</name>
    <name type="synonym">Curculio ferrugineus</name>
    <dbReference type="NCBI Taxonomy" id="354439"/>
    <lineage>
        <taxon>Eukaryota</taxon>
        <taxon>Metazoa</taxon>
        <taxon>Ecdysozoa</taxon>
        <taxon>Arthropoda</taxon>
        <taxon>Hexapoda</taxon>
        <taxon>Insecta</taxon>
        <taxon>Pterygota</taxon>
        <taxon>Neoptera</taxon>
        <taxon>Endopterygota</taxon>
        <taxon>Coleoptera</taxon>
        <taxon>Polyphaga</taxon>
        <taxon>Cucujiformia</taxon>
        <taxon>Curculionidae</taxon>
        <taxon>Dryophthorinae</taxon>
        <taxon>Rhynchophorus</taxon>
    </lineage>
</organism>
<evidence type="ECO:0000313" key="3">
    <source>
        <dbReference type="Proteomes" id="UP000625711"/>
    </source>
</evidence>
<gene>
    <name evidence="2" type="ORF">GWI33_011497</name>
</gene>
<reference evidence="2" key="1">
    <citation type="submission" date="2020-08" db="EMBL/GenBank/DDBJ databases">
        <title>Genome sequencing and assembly of the red palm weevil Rhynchophorus ferrugineus.</title>
        <authorList>
            <person name="Dias G.B."/>
            <person name="Bergman C.M."/>
            <person name="Manee M."/>
        </authorList>
    </citation>
    <scope>NUCLEOTIDE SEQUENCE</scope>
    <source>
        <strain evidence="2">AA-2017</strain>
        <tissue evidence="2">Whole larva</tissue>
    </source>
</reference>
<accession>A0A834IBI9</accession>
<comment type="caution">
    <text evidence="2">The sequence shown here is derived from an EMBL/GenBank/DDBJ whole genome shotgun (WGS) entry which is preliminary data.</text>
</comment>
<dbReference type="AlphaFoldDB" id="A0A834IBI9"/>
<dbReference type="Proteomes" id="UP000625711">
    <property type="component" value="Unassembled WGS sequence"/>
</dbReference>
<feature type="non-terminal residue" evidence="2">
    <location>
        <position position="1"/>
    </location>
</feature>
<evidence type="ECO:0000256" key="1">
    <source>
        <dbReference type="SAM" id="MobiDB-lite"/>
    </source>
</evidence>